<comment type="pathway">
    <text evidence="1 8">Carbohydrate degradation; pentose phosphate pathway; D-glyceraldehyde 3-phosphate and beta-D-fructose 6-phosphate from D-ribose 5-phosphate and D-xylulose 5-phosphate (non-oxidative stage): step 2/3.</text>
</comment>
<evidence type="ECO:0000256" key="7">
    <source>
        <dbReference type="ARBA" id="ARBA00048810"/>
    </source>
</evidence>
<dbReference type="Gene3D" id="3.20.20.70">
    <property type="entry name" value="Aldolase class I"/>
    <property type="match status" value="1"/>
</dbReference>
<dbReference type="PROSITE" id="PS01054">
    <property type="entry name" value="TRANSALDOLASE_1"/>
    <property type="match status" value="1"/>
</dbReference>
<evidence type="ECO:0000313" key="10">
    <source>
        <dbReference type="Proteomes" id="UP001430356"/>
    </source>
</evidence>
<comment type="catalytic activity">
    <reaction evidence="7 8">
        <text>D-sedoheptulose 7-phosphate + D-glyceraldehyde 3-phosphate = D-erythrose 4-phosphate + beta-D-fructose 6-phosphate</text>
        <dbReference type="Rhea" id="RHEA:17053"/>
        <dbReference type="ChEBI" id="CHEBI:16897"/>
        <dbReference type="ChEBI" id="CHEBI:57483"/>
        <dbReference type="ChEBI" id="CHEBI:57634"/>
        <dbReference type="ChEBI" id="CHEBI:59776"/>
        <dbReference type="EC" id="2.2.1.2"/>
    </reaction>
</comment>
<proteinExistence type="inferred from homology"/>
<accession>A0AAW0ELF8</accession>
<comment type="function">
    <text evidence="8">Catalyzes the rate-limiting step of the non-oxidative phase in the pentose phosphate pathway. Catalyzes the reversible conversion of sedheptulose-7-phosphate and D-glyceraldehyde 3-phosphate into erythrose-4-phosphate and beta-D-fructose 6-phosphate.</text>
</comment>
<dbReference type="HAMAP" id="MF_00492">
    <property type="entry name" value="Transaldolase_1"/>
    <property type="match status" value="1"/>
</dbReference>
<dbReference type="InterPro" id="IPR018225">
    <property type="entry name" value="Transaldolase_AS"/>
</dbReference>
<evidence type="ECO:0000256" key="5">
    <source>
        <dbReference type="ARBA" id="ARBA00023126"/>
    </source>
</evidence>
<dbReference type="Pfam" id="PF00923">
    <property type="entry name" value="TAL_FSA"/>
    <property type="match status" value="1"/>
</dbReference>
<dbReference type="Proteomes" id="UP001430356">
    <property type="component" value="Unassembled WGS sequence"/>
</dbReference>
<dbReference type="InterPro" id="IPR013785">
    <property type="entry name" value="Aldolase_TIM"/>
</dbReference>
<dbReference type="GO" id="GO:0005975">
    <property type="term" value="P:carbohydrate metabolic process"/>
    <property type="evidence" value="ECO:0007669"/>
    <property type="project" value="InterPro"/>
</dbReference>
<dbReference type="InterPro" id="IPR001585">
    <property type="entry name" value="TAL/FSA"/>
</dbReference>
<evidence type="ECO:0000256" key="2">
    <source>
        <dbReference type="ARBA" id="ARBA00008012"/>
    </source>
</evidence>
<dbReference type="PANTHER" id="PTHR10683">
    <property type="entry name" value="TRANSALDOLASE"/>
    <property type="match status" value="1"/>
</dbReference>
<organism evidence="9 10">
    <name type="scientific">Novymonas esmeraldas</name>
    <dbReference type="NCBI Taxonomy" id="1808958"/>
    <lineage>
        <taxon>Eukaryota</taxon>
        <taxon>Discoba</taxon>
        <taxon>Euglenozoa</taxon>
        <taxon>Kinetoplastea</taxon>
        <taxon>Metakinetoplastina</taxon>
        <taxon>Trypanosomatida</taxon>
        <taxon>Trypanosomatidae</taxon>
        <taxon>Novymonas</taxon>
    </lineage>
</organism>
<sequence length="331" mass="36647">MSNQLEQLRAMTIVVADTANFGLLEQFRPEDATTNPSLVLAGSQQSEYAHLVTEAIEYAKANVSKHADHYTSDNNDENVVAFALDKLTVSFGLEILKVVPGRVSTEVDAKLSFDQEKMIQKARLIIQMYEEAGIKRDRIYIKLASTWEGIQAARELEKESINCNLTLLFSFAQAVACAQANVSLISPFVGRILDWYKKADPSKADSYVGAADPGVISVSKIYNYYKQHGYKTIVMGASFRNVEEITGLAGCDKLTISPALLEKLAASDAKLTRKLDPANVTEKSEKLSELSQADFLFMHNEDAMAVEKLAEGIRNFHKDTLKLVAALREKL</sequence>
<dbReference type="EMBL" id="JAECZO010000031">
    <property type="protein sequence ID" value="KAK7194097.1"/>
    <property type="molecule type" value="Genomic_DNA"/>
</dbReference>
<dbReference type="NCBIfam" id="NF009001">
    <property type="entry name" value="PRK12346.1"/>
    <property type="match status" value="1"/>
</dbReference>
<gene>
    <name evidence="9" type="ORF">NESM_000322400</name>
</gene>
<dbReference type="GO" id="GO:0004801">
    <property type="term" value="F:transaldolase activity"/>
    <property type="evidence" value="ECO:0007669"/>
    <property type="project" value="UniProtKB-EC"/>
</dbReference>
<evidence type="ECO:0000256" key="8">
    <source>
        <dbReference type="RuleBase" id="RU000501"/>
    </source>
</evidence>
<evidence type="ECO:0000256" key="1">
    <source>
        <dbReference type="ARBA" id="ARBA00004857"/>
    </source>
</evidence>
<dbReference type="FunFam" id="3.20.20.70:FF:000088">
    <property type="entry name" value="Transaldolase"/>
    <property type="match status" value="1"/>
</dbReference>
<dbReference type="GO" id="GO:0009052">
    <property type="term" value="P:pentose-phosphate shunt, non-oxidative branch"/>
    <property type="evidence" value="ECO:0007669"/>
    <property type="project" value="TreeGrafter"/>
</dbReference>
<keyword evidence="4 8" id="KW-0808">Transferase</keyword>
<evidence type="ECO:0000313" key="9">
    <source>
        <dbReference type="EMBL" id="KAK7194097.1"/>
    </source>
</evidence>
<dbReference type="CDD" id="cd00957">
    <property type="entry name" value="Transaldolase_TalAB"/>
    <property type="match status" value="1"/>
</dbReference>
<evidence type="ECO:0000256" key="3">
    <source>
        <dbReference type="ARBA" id="ARBA00013151"/>
    </source>
</evidence>
<name>A0AAW0ELF8_9TRYP</name>
<dbReference type="GO" id="GO:0005737">
    <property type="term" value="C:cytoplasm"/>
    <property type="evidence" value="ECO:0007669"/>
    <property type="project" value="InterPro"/>
</dbReference>
<dbReference type="AlphaFoldDB" id="A0AAW0ELF8"/>
<dbReference type="PANTHER" id="PTHR10683:SF18">
    <property type="entry name" value="TRANSALDOLASE"/>
    <property type="match status" value="1"/>
</dbReference>
<keyword evidence="5 8" id="KW-0570">Pentose shunt</keyword>
<protein>
    <recommendedName>
        <fullName evidence="3 8">Transaldolase</fullName>
        <ecNumber evidence="3 8">2.2.1.2</ecNumber>
    </recommendedName>
</protein>
<keyword evidence="10" id="KW-1185">Reference proteome</keyword>
<dbReference type="EC" id="2.2.1.2" evidence="3 8"/>
<comment type="similarity">
    <text evidence="2">Belongs to the transaldolase family. Type 1 subfamily.</text>
</comment>
<evidence type="ECO:0000256" key="4">
    <source>
        <dbReference type="ARBA" id="ARBA00022679"/>
    </source>
</evidence>
<reference evidence="9 10" key="1">
    <citation type="journal article" date="2021" name="MBio">
        <title>A New Model Trypanosomatid, Novymonas esmeraldas: Genomic Perception of Its 'Candidatus Pandoraea novymonadis' Endosymbiont.</title>
        <authorList>
            <person name="Zakharova A."/>
            <person name="Saura A."/>
            <person name="Butenko A."/>
            <person name="Podesvova L."/>
            <person name="Warmusova S."/>
            <person name="Kostygov A.Y."/>
            <person name="Nenarokova A."/>
            <person name="Lukes J."/>
            <person name="Opperdoes F.R."/>
            <person name="Yurchenko V."/>
        </authorList>
    </citation>
    <scope>NUCLEOTIDE SEQUENCE [LARGE SCALE GENOMIC DNA]</scope>
    <source>
        <strain evidence="9 10">E262AT.01</strain>
    </source>
</reference>
<dbReference type="NCBIfam" id="TIGR00874">
    <property type="entry name" value="talAB"/>
    <property type="match status" value="1"/>
</dbReference>
<evidence type="ECO:0000256" key="6">
    <source>
        <dbReference type="ARBA" id="ARBA00023270"/>
    </source>
</evidence>
<comment type="caution">
    <text evidence="9">The sequence shown here is derived from an EMBL/GenBank/DDBJ whole genome shotgun (WGS) entry which is preliminary data.</text>
</comment>
<dbReference type="InterPro" id="IPR004730">
    <property type="entry name" value="Transaldolase_1"/>
</dbReference>
<dbReference type="PROSITE" id="PS00958">
    <property type="entry name" value="TRANSALDOLASE_2"/>
    <property type="match status" value="1"/>
</dbReference>
<dbReference type="SUPFAM" id="SSF51569">
    <property type="entry name" value="Aldolase"/>
    <property type="match status" value="1"/>
</dbReference>
<keyword evidence="6" id="KW-0704">Schiff base</keyword>